<dbReference type="SMART" id="SM00257">
    <property type="entry name" value="LysM"/>
    <property type="match status" value="2"/>
</dbReference>
<accession>A0A5J4S2Z6</accession>
<dbReference type="EMBL" id="SNRY01000523">
    <property type="protein sequence ID" value="KAA6339601.1"/>
    <property type="molecule type" value="Genomic_DNA"/>
</dbReference>
<dbReference type="PANTHER" id="PTHR33308:SF9">
    <property type="entry name" value="PEPTIDOGLYCAN HYDROLASE FLGJ"/>
    <property type="match status" value="1"/>
</dbReference>
<feature type="domain" description="LysM" evidence="5">
    <location>
        <begin position="197"/>
        <end position="241"/>
    </location>
</feature>
<dbReference type="PROSITE" id="PS51782">
    <property type="entry name" value="LYSM"/>
    <property type="match status" value="2"/>
</dbReference>
<evidence type="ECO:0000256" key="2">
    <source>
        <dbReference type="ARBA" id="ARBA00022638"/>
    </source>
</evidence>
<evidence type="ECO:0000256" key="1">
    <source>
        <dbReference type="ARBA" id="ARBA00022529"/>
    </source>
</evidence>
<dbReference type="GO" id="GO:0016798">
    <property type="term" value="F:hydrolase activity, acting on glycosyl bonds"/>
    <property type="evidence" value="ECO:0007669"/>
    <property type="project" value="UniProtKB-KW"/>
</dbReference>
<dbReference type="InterPro" id="IPR002901">
    <property type="entry name" value="MGlyc_endo_b_GlcNAc-like_dom"/>
</dbReference>
<name>A0A5J4S2Z6_9ZZZZ</name>
<dbReference type="InterPro" id="IPR051056">
    <property type="entry name" value="Glycosyl_Hydrolase_73"/>
</dbReference>
<evidence type="ECO:0000313" key="6">
    <source>
        <dbReference type="EMBL" id="KAA6339601.1"/>
    </source>
</evidence>
<keyword evidence="1" id="KW-0929">Antimicrobial</keyword>
<reference evidence="6" key="1">
    <citation type="submission" date="2019-03" db="EMBL/GenBank/DDBJ databases">
        <title>Single cell metagenomics reveals metabolic interactions within the superorganism composed of flagellate Streblomastix strix and complex community of Bacteroidetes bacteria on its surface.</title>
        <authorList>
            <person name="Treitli S.C."/>
            <person name="Kolisko M."/>
            <person name="Husnik F."/>
            <person name="Keeling P."/>
            <person name="Hampl V."/>
        </authorList>
    </citation>
    <scope>NUCLEOTIDE SEQUENCE</scope>
    <source>
        <strain evidence="6">STM</strain>
    </source>
</reference>
<feature type="domain" description="LysM" evidence="5">
    <location>
        <begin position="253"/>
        <end position="297"/>
    </location>
</feature>
<gene>
    <name evidence="6" type="ORF">EZS27_012479</name>
</gene>
<keyword evidence="6" id="KW-0326">Glycosidase</keyword>
<keyword evidence="3 6" id="KW-0378">Hydrolase</keyword>
<proteinExistence type="predicted"/>
<dbReference type="Pfam" id="PF01476">
    <property type="entry name" value="LysM"/>
    <property type="match status" value="2"/>
</dbReference>
<evidence type="ECO:0000256" key="4">
    <source>
        <dbReference type="ARBA" id="ARBA00032108"/>
    </source>
</evidence>
<dbReference type="Gene3D" id="1.10.530.10">
    <property type="match status" value="1"/>
</dbReference>
<dbReference type="Pfam" id="PF01832">
    <property type="entry name" value="Glucosaminidase"/>
    <property type="match status" value="1"/>
</dbReference>
<dbReference type="PANTHER" id="PTHR33308">
    <property type="entry name" value="PEPTIDOGLYCAN HYDROLASE FLGJ"/>
    <property type="match status" value="1"/>
</dbReference>
<dbReference type="CDD" id="cd00118">
    <property type="entry name" value="LysM"/>
    <property type="match status" value="1"/>
</dbReference>
<protein>
    <recommendedName>
        <fullName evidence="4">Peptidoglycan hydrolase</fullName>
    </recommendedName>
</protein>
<dbReference type="InterPro" id="IPR018392">
    <property type="entry name" value="LysM"/>
</dbReference>
<evidence type="ECO:0000256" key="3">
    <source>
        <dbReference type="ARBA" id="ARBA00022801"/>
    </source>
</evidence>
<dbReference type="SUPFAM" id="SSF54106">
    <property type="entry name" value="LysM domain"/>
    <property type="match status" value="2"/>
</dbReference>
<dbReference type="InterPro" id="IPR036779">
    <property type="entry name" value="LysM_dom_sf"/>
</dbReference>
<dbReference type="GO" id="GO:0004040">
    <property type="term" value="F:amidase activity"/>
    <property type="evidence" value="ECO:0007669"/>
    <property type="project" value="InterPro"/>
</dbReference>
<keyword evidence="2" id="KW-0081">Bacteriolytic enzyme</keyword>
<dbReference type="GO" id="GO:0042742">
    <property type="term" value="P:defense response to bacterium"/>
    <property type="evidence" value="ECO:0007669"/>
    <property type="project" value="UniProtKB-KW"/>
</dbReference>
<sequence>MKKRYNYKTLVVFFLFILVSIPLWAQQRSKQYVEYINTYSDLAVKQMKEYRIPASITLAQGLLESGAGKSNLTRKSNNHFGIKCGRDWNGRTVLHDDDLRDECFRVYRHAEDSYEDHSLFLRKRTHYAFLFRLDITDYKGWAYGLKKAGYATSPTYATQLIGIIENYELYKYDRKGAKGIRITLENPHQVYLSNDLVYVMVRNGDTLESIGEEFTIPKKKLIKYNDLPKEYRLLTGDVVYLHEKKKKAKKTYKTHIVKSGESMHSISQTYGIRLKNLYQLNHKKAEYVLEVGTVLKLR</sequence>
<dbReference type="AlphaFoldDB" id="A0A5J4S2Z6"/>
<dbReference type="SMART" id="SM00047">
    <property type="entry name" value="LYZ2"/>
    <property type="match status" value="1"/>
</dbReference>
<evidence type="ECO:0000259" key="5">
    <source>
        <dbReference type="PROSITE" id="PS51782"/>
    </source>
</evidence>
<dbReference type="Gene3D" id="3.10.350.10">
    <property type="entry name" value="LysM domain"/>
    <property type="match status" value="2"/>
</dbReference>
<organism evidence="6">
    <name type="scientific">termite gut metagenome</name>
    <dbReference type="NCBI Taxonomy" id="433724"/>
    <lineage>
        <taxon>unclassified sequences</taxon>
        <taxon>metagenomes</taxon>
        <taxon>organismal metagenomes</taxon>
    </lineage>
</organism>
<dbReference type="GO" id="GO:0031640">
    <property type="term" value="P:killing of cells of another organism"/>
    <property type="evidence" value="ECO:0007669"/>
    <property type="project" value="UniProtKB-KW"/>
</dbReference>
<comment type="caution">
    <text evidence="6">The sequence shown here is derived from an EMBL/GenBank/DDBJ whole genome shotgun (WGS) entry which is preliminary data.</text>
</comment>